<dbReference type="NCBIfam" id="TIGR00254">
    <property type="entry name" value="GGDEF"/>
    <property type="match status" value="1"/>
</dbReference>
<dbReference type="OrthoDB" id="9759607at2"/>
<evidence type="ECO:0000313" key="4">
    <source>
        <dbReference type="EMBL" id="OAB45423.1"/>
    </source>
</evidence>
<dbReference type="CDD" id="cd01948">
    <property type="entry name" value="EAL"/>
    <property type="match status" value="1"/>
</dbReference>
<feature type="transmembrane region" description="Helical" evidence="1">
    <location>
        <begin position="178"/>
        <end position="197"/>
    </location>
</feature>
<dbReference type="Gene3D" id="3.20.20.450">
    <property type="entry name" value="EAL domain"/>
    <property type="match status" value="1"/>
</dbReference>
<evidence type="ECO:0000259" key="2">
    <source>
        <dbReference type="PROSITE" id="PS50883"/>
    </source>
</evidence>
<feature type="transmembrane region" description="Helical" evidence="1">
    <location>
        <begin position="132"/>
        <end position="158"/>
    </location>
</feature>
<feature type="transmembrane region" description="Helical" evidence="1">
    <location>
        <begin position="352"/>
        <end position="373"/>
    </location>
</feature>
<dbReference type="SMART" id="SM00267">
    <property type="entry name" value="GGDEF"/>
    <property type="match status" value="1"/>
</dbReference>
<sequence>MRRNFVDSQFLCKWLFFAGAVLLAFGSASQHPQLIYGIEFTFTNIFLLMLVRLYGIRMVLPVAVLVYAVSIFIYHEPSYIIIFLFEVCWIGLWQMRRQGYLLGPDALFWLCIGAPITLVACWFSGSLSLIEFIILFSITASNGLFNTLIAEILVNYLPLGRWLGLVQDKPLKVTFRRVLFHLSITLIALPFLMNMIINGRDAYDVSTRTTLQTASNTANSIKGELDQWKQENVLGVQLEGLIQIGYLQEMIKRNTTQKLFDITITNKQNKVLATNNKEAALTREQPQSATLIDDNYLFEVPAQSIVLLPTQQWRNAHYVHAVSLERIPLVISVSVPVKAYQEQIFREYIYQLLYMLGNITIAALLAWVINWWLGRSLMQLARSTTNLPARLKQMVPLEWPNSGILEIDSLTHNFKDMSQNLLHMFQEASWMNQRLQSSEKKLHQLAYYDSLTTLPNRLQFHQVLSGLLAEDGDHNERIAVMFMDLNRFKQINDTLGHAVGDVLLQKVAERFKVIADESCRVFRLGGDEFVFVMRYETNHAPDDFAKQICNCFEAPFDLEDSSVYTTISIGISLYPEHGISMGDILKKADMAMYVAKEQGASSYHFFSQALEDSLNEKMYLENGLRNALHDEQLFLVYQPLVSPASGKTTGIETLIRWRHPKAGIISPAKFIPLAETSGLIVEIDLWVLREACRQAKDWQDRGFPKIPMSVNLSAKQFYRTGLLEDIQTILEETGLSAQYINLEITESVFIKHMDPVIETLTQLRNMGIQISIDDFGTGYSSLSQLQSLPISVVKLDRTFIQGAEQSEMKSSVVKAVIELAHSMGLQVVAEGIETEQERNFFTRLECDELQGFYFSKPLEVSIFEKYLITEYSQ</sequence>
<dbReference type="Pfam" id="PF00563">
    <property type="entry name" value="EAL"/>
    <property type="match status" value="1"/>
</dbReference>
<dbReference type="CDD" id="cd01949">
    <property type="entry name" value="GGDEF"/>
    <property type="match status" value="1"/>
</dbReference>
<evidence type="ECO:0008006" key="6">
    <source>
        <dbReference type="Google" id="ProtNLM"/>
    </source>
</evidence>
<evidence type="ECO:0000256" key="1">
    <source>
        <dbReference type="SAM" id="Phobius"/>
    </source>
</evidence>
<dbReference type="AlphaFoldDB" id="A0A168N5S4"/>
<keyword evidence="1" id="KW-0472">Membrane</keyword>
<dbReference type="InterPro" id="IPR050706">
    <property type="entry name" value="Cyclic-di-GMP_PDE-like"/>
</dbReference>
<keyword evidence="1" id="KW-0812">Transmembrane</keyword>
<dbReference type="PROSITE" id="PS50883">
    <property type="entry name" value="EAL"/>
    <property type="match status" value="1"/>
</dbReference>
<dbReference type="RefSeq" id="WP_068529040.1">
    <property type="nucleotide sequence ID" value="NZ_LVJH01000003.1"/>
</dbReference>
<dbReference type="PANTHER" id="PTHR33121:SF71">
    <property type="entry name" value="OXYGEN SENSOR PROTEIN DOSP"/>
    <property type="match status" value="1"/>
</dbReference>
<organism evidence="4 5">
    <name type="scientific">Paenibacillus glacialis</name>
    <dbReference type="NCBI Taxonomy" id="494026"/>
    <lineage>
        <taxon>Bacteria</taxon>
        <taxon>Bacillati</taxon>
        <taxon>Bacillota</taxon>
        <taxon>Bacilli</taxon>
        <taxon>Bacillales</taxon>
        <taxon>Paenibacillaceae</taxon>
        <taxon>Paenibacillus</taxon>
    </lineage>
</organism>
<gene>
    <name evidence="4" type="ORF">PGLA_04000</name>
</gene>
<dbReference type="GO" id="GO:0071111">
    <property type="term" value="F:cyclic-guanylate-specific phosphodiesterase activity"/>
    <property type="evidence" value="ECO:0007669"/>
    <property type="project" value="InterPro"/>
</dbReference>
<accession>A0A168N5S4</accession>
<dbReference type="SMART" id="SM00052">
    <property type="entry name" value="EAL"/>
    <property type="match status" value="1"/>
</dbReference>
<dbReference type="EMBL" id="LVJH01000003">
    <property type="protein sequence ID" value="OAB45423.1"/>
    <property type="molecule type" value="Genomic_DNA"/>
</dbReference>
<dbReference type="InterPro" id="IPR043128">
    <property type="entry name" value="Rev_trsase/Diguanyl_cyclase"/>
</dbReference>
<name>A0A168N5S4_9BACL</name>
<dbReference type="STRING" id="494026.PGLA_04000"/>
<dbReference type="Gene3D" id="3.30.70.270">
    <property type="match status" value="1"/>
</dbReference>
<feature type="domain" description="GGDEF" evidence="3">
    <location>
        <begin position="476"/>
        <end position="608"/>
    </location>
</feature>
<dbReference type="InterPro" id="IPR029787">
    <property type="entry name" value="Nucleotide_cyclase"/>
</dbReference>
<feature type="transmembrane region" description="Helical" evidence="1">
    <location>
        <begin position="53"/>
        <end position="74"/>
    </location>
</feature>
<dbReference type="InterPro" id="IPR035919">
    <property type="entry name" value="EAL_sf"/>
</dbReference>
<dbReference type="PANTHER" id="PTHR33121">
    <property type="entry name" value="CYCLIC DI-GMP PHOSPHODIESTERASE PDEF"/>
    <property type="match status" value="1"/>
</dbReference>
<dbReference type="Pfam" id="PF00990">
    <property type="entry name" value="GGDEF"/>
    <property type="match status" value="1"/>
</dbReference>
<keyword evidence="5" id="KW-1185">Reference proteome</keyword>
<feature type="domain" description="EAL" evidence="2">
    <location>
        <begin position="617"/>
        <end position="871"/>
    </location>
</feature>
<keyword evidence="1" id="KW-1133">Transmembrane helix</keyword>
<dbReference type="SUPFAM" id="SSF55073">
    <property type="entry name" value="Nucleotide cyclase"/>
    <property type="match status" value="1"/>
</dbReference>
<proteinExistence type="predicted"/>
<dbReference type="Proteomes" id="UP000076967">
    <property type="component" value="Unassembled WGS sequence"/>
</dbReference>
<feature type="transmembrane region" description="Helical" evidence="1">
    <location>
        <begin position="107"/>
        <end position="125"/>
    </location>
</feature>
<dbReference type="SUPFAM" id="SSF141868">
    <property type="entry name" value="EAL domain-like"/>
    <property type="match status" value="1"/>
</dbReference>
<comment type="caution">
    <text evidence="4">The sequence shown here is derived from an EMBL/GenBank/DDBJ whole genome shotgun (WGS) entry which is preliminary data.</text>
</comment>
<protein>
    <recommendedName>
        <fullName evidence="6">Diguanylate cyclase</fullName>
    </recommendedName>
</protein>
<dbReference type="PROSITE" id="PS50887">
    <property type="entry name" value="GGDEF"/>
    <property type="match status" value="1"/>
</dbReference>
<evidence type="ECO:0000259" key="3">
    <source>
        <dbReference type="PROSITE" id="PS50887"/>
    </source>
</evidence>
<reference evidence="4 5" key="1">
    <citation type="submission" date="2016-03" db="EMBL/GenBank/DDBJ databases">
        <title>Draft genome sequence of Paenibacillus glacialis DSM 22343.</title>
        <authorList>
            <person name="Shin S.-K."/>
            <person name="Yi H."/>
        </authorList>
    </citation>
    <scope>NUCLEOTIDE SEQUENCE [LARGE SCALE GENOMIC DNA]</scope>
    <source>
        <strain evidence="4 5">DSM 22343</strain>
    </source>
</reference>
<dbReference type="InterPro" id="IPR000160">
    <property type="entry name" value="GGDEF_dom"/>
</dbReference>
<dbReference type="InterPro" id="IPR001633">
    <property type="entry name" value="EAL_dom"/>
</dbReference>
<evidence type="ECO:0000313" key="5">
    <source>
        <dbReference type="Proteomes" id="UP000076967"/>
    </source>
</evidence>
<dbReference type="FunFam" id="3.20.20.450:FF:000001">
    <property type="entry name" value="Cyclic di-GMP phosphodiesterase yahA"/>
    <property type="match status" value="1"/>
</dbReference>